<gene>
    <name evidence="2" type="ORF">P7I32_16035</name>
</gene>
<keyword evidence="1" id="KW-0732">Signal</keyword>
<reference evidence="2" key="1">
    <citation type="submission" date="2023-03" db="EMBL/GenBank/DDBJ databases">
        <authorList>
            <person name="Shen W."/>
            <person name="Cai J."/>
        </authorList>
    </citation>
    <scope>NUCLEOTIDE SEQUENCE</scope>
    <source>
        <strain evidence="2">K72-2</strain>
    </source>
</reference>
<dbReference type="PROSITE" id="PS51257">
    <property type="entry name" value="PROKAR_LIPOPROTEIN"/>
    <property type="match status" value="1"/>
</dbReference>
<evidence type="ECO:0000313" key="2">
    <source>
        <dbReference type="EMBL" id="MDT2966091.1"/>
    </source>
</evidence>
<protein>
    <recommendedName>
        <fullName evidence="4">Lipoprotein</fullName>
    </recommendedName>
</protein>
<comment type="caution">
    <text evidence="2">The sequence shown here is derived from an EMBL/GenBank/DDBJ whole genome shotgun (WGS) entry which is preliminary data.</text>
</comment>
<dbReference type="Proteomes" id="UP001268896">
    <property type="component" value="Unassembled WGS sequence"/>
</dbReference>
<dbReference type="RefSeq" id="WP_311904590.1">
    <property type="nucleotide sequence ID" value="NZ_JARQDV010000018.1"/>
</dbReference>
<dbReference type="EMBL" id="JARQDV010000018">
    <property type="protein sequence ID" value="MDT2966091.1"/>
    <property type="molecule type" value="Genomic_DNA"/>
</dbReference>
<evidence type="ECO:0000313" key="3">
    <source>
        <dbReference type="Proteomes" id="UP001268896"/>
    </source>
</evidence>
<organism evidence="2 3">
    <name type="scientific">Enterococcus casseliflavus</name>
    <name type="common">Enterococcus flavescens</name>
    <dbReference type="NCBI Taxonomy" id="37734"/>
    <lineage>
        <taxon>Bacteria</taxon>
        <taxon>Bacillati</taxon>
        <taxon>Bacillota</taxon>
        <taxon>Bacilli</taxon>
        <taxon>Lactobacillales</taxon>
        <taxon>Enterococcaceae</taxon>
        <taxon>Enterococcus</taxon>
    </lineage>
</organism>
<accession>A0AAW8UW08</accession>
<dbReference type="AlphaFoldDB" id="A0AAW8UW08"/>
<sequence length="148" mass="16804">MKKKKRATVLLGLSLLFLVLLGACNKNKLDTVKSDEIDKIEVTIANDKSTNEQERVATINDSQEQERIITDLNAVINNEKIDVIDTNKVTPNGHYTIEMYKDNKVINKYTISNNTVTEGIDSDKKYDVPEKDNDKLNNLKNHLDKIAK</sequence>
<proteinExistence type="predicted"/>
<feature type="signal peptide" evidence="1">
    <location>
        <begin position="1"/>
        <end position="22"/>
    </location>
</feature>
<name>A0AAW8UW08_ENTCA</name>
<evidence type="ECO:0000256" key="1">
    <source>
        <dbReference type="SAM" id="SignalP"/>
    </source>
</evidence>
<feature type="chain" id="PRO_5043813044" description="Lipoprotein" evidence="1">
    <location>
        <begin position="23"/>
        <end position="148"/>
    </location>
</feature>
<evidence type="ECO:0008006" key="4">
    <source>
        <dbReference type="Google" id="ProtNLM"/>
    </source>
</evidence>